<comment type="caution">
    <text evidence="2">The sequence shown here is derived from an EMBL/GenBank/DDBJ whole genome shotgun (WGS) entry which is preliminary data.</text>
</comment>
<organism evidence="2 3">
    <name type="scientific">Agromyces lapidis</name>
    <dbReference type="NCBI Taxonomy" id="279574"/>
    <lineage>
        <taxon>Bacteria</taxon>
        <taxon>Bacillati</taxon>
        <taxon>Actinomycetota</taxon>
        <taxon>Actinomycetes</taxon>
        <taxon>Micrococcales</taxon>
        <taxon>Microbacteriaceae</taxon>
        <taxon>Agromyces</taxon>
    </lineage>
</organism>
<protein>
    <recommendedName>
        <fullName evidence="4">Flagellar FliJ protein</fullName>
    </recommendedName>
</protein>
<evidence type="ECO:0008006" key="4">
    <source>
        <dbReference type="Google" id="ProtNLM"/>
    </source>
</evidence>
<name>A0ABV5SKH8_9MICO</name>
<dbReference type="Proteomes" id="UP001589667">
    <property type="component" value="Unassembled WGS sequence"/>
</dbReference>
<dbReference type="EMBL" id="JBHMBL010000001">
    <property type="protein sequence ID" value="MFB9640844.1"/>
    <property type="molecule type" value="Genomic_DNA"/>
</dbReference>
<gene>
    <name evidence="2" type="ORF">ACFFQV_00955</name>
</gene>
<evidence type="ECO:0000313" key="2">
    <source>
        <dbReference type="EMBL" id="MFB9640844.1"/>
    </source>
</evidence>
<accession>A0ABV5SKH8</accession>
<feature type="coiled-coil region" evidence="1">
    <location>
        <begin position="75"/>
        <end position="116"/>
    </location>
</feature>
<keyword evidence="3" id="KW-1185">Reference proteome</keyword>
<reference evidence="2 3" key="1">
    <citation type="submission" date="2024-09" db="EMBL/GenBank/DDBJ databases">
        <authorList>
            <person name="Sun Q."/>
            <person name="Mori K."/>
        </authorList>
    </citation>
    <scope>NUCLEOTIDE SEQUENCE [LARGE SCALE GENOMIC DNA]</scope>
    <source>
        <strain evidence="2 3">JCM 14321</strain>
    </source>
</reference>
<keyword evidence="1" id="KW-0175">Coiled coil</keyword>
<evidence type="ECO:0000256" key="1">
    <source>
        <dbReference type="SAM" id="Coils"/>
    </source>
</evidence>
<sequence>MDAPDALVAALTGRTATAERIESAVAVRGRLAVLRTDLGQAAAMLPPDGGRWRSEAADRYAERLHELRSRLLGGVERLDAAAAELDERIRRMQTELAEYEQAQRDAEARVQADREAALAEEARLARRAEERSIVAGARR</sequence>
<evidence type="ECO:0000313" key="3">
    <source>
        <dbReference type="Proteomes" id="UP001589667"/>
    </source>
</evidence>
<dbReference type="RefSeq" id="WP_157423736.1">
    <property type="nucleotide sequence ID" value="NZ_BAAANI010000008.1"/>
</dbReference>
<proteinExistence type="predicted"/>